<keyword evidence="1" id="KW-0812">Transmembrane</keyword>
<dbReference type="PANTHER" id="PTHR34220">
    <property type="entry name" value="SENSOR HISTIDINE KINASE YPDA"/>
    <property type="match status" value="1"/>
</dbReference>
<comment type="caution">
    <text evidence="3">The sequence shown here is derived from an EMBL/GenBank/DDBJ whole genome shotgun (WGS) entry which is preliminary data.</text>
</comment>
<name>A0A4Z0P021_9BACT</name>
<reference evidence="3 4" key="1">
    <citation type="submission" date="2019-04" db="EMBL/GenBank/DDBJ databases">
        <authorList>
            <person name="Feng G."/>
            <person name="Zhang J."/>
            <person name="Zhu H."/>
        </authorList>
    </citation>
    <scope>NUCLEOTIDE SEQUENCE [LARGE SCALE GENOMIC DNA]</scope>
    <source>
        <strain evidence="3 4">92R-1</strain>
    </source>
</reference>
<organism evidence="3 4">
    <name type="scientific">Hymenobacter fodinae</name>
    <dbReference type="NCBI Taxonomy" id="2510796"/>
    <lineage>
        <taxon>Bacteria</taxon>
        <taxon>Pseudomonadati</taxon>
        <taxon>Bacteroidota</taxon>
        <taxon>Cytophagia</taxon>
        <taxon>Cytophagales</taxon>
        <taxon>Hymenobacteraceae</taxon>
        <taxon>Hymenobacter</taxon>
    </lineage>
</organism>
<evidence type="ECO:0000256" key="1">
    <source>
        <dbReference type="SAM" id="Phobius"/>
    </source>
</evidence>
<dbReference type="Proteomes" id="UP000298337">
    <property type="component" value="Unassembled WGS sequence"/>
</dbReference>
<feature type="transmembrane region" description="Helical" evidence="1">
    <location>
        <begin position="125"/>
        <end position="143"/>
    </location>
</feature>
<dbReference type="PANTHER" id="PTHR34220:SF7">
    <property type="entry name" value="SENSOR HISTIDINE KINASE YPDA"/>
    <property type="match status" value="1"/>
</dbReference>
<dbReference type="AlphaFoldDB" id="A0A4Z0P021"/>
<feature type="transmembrane region" description="Helical" evidence="1">
    <location>
        <begin position="75"/>
        <end position="97"/>
    </location>
</feature>
<gene>
    <name evidence="3" type="ORF">EU556_24350</name>
</gene>
<protein>
    <submittedName>
        <fullName evidence="3">Histidine kinase</fullName>
    </submittedName>
</protein>
<accession>A0A4Z0P021</accession>
<keyword evidence="4" id="KW-1185">Reference proteome</keyword>
<feature type="transmembrane region" description="Helical" evidence="1">
    <location>
        <begin position="38"/>
        <end position="63"/>
    </location>
</feature>
<keyword evidence="3" id="KW-0418">Kinase</keyword>
<dbReference type="InterPro" id="IPR050640">
    <property type="entry name" value="Bact_2-comp_sensor_kinase"/>
</dbReference>
<feature type="domain" description="Signal transduction histidine kinase internal region" evidence="2">
    <location>
        <begin position="164"/>
        <end position="241"/>
    </location>
</feature>
<dbReference type="EMBL" id="SRLA01000007">
    <property type="protein sequence ID" value="TGE03746.1"/>
    <property type="molecule type" value="Genomic_DNA"/>
</dbReference>
<evidence type="ECO:0000313" key="4">
    <source>
        <dbReference type="Proteomes" id="UP000298337"/>
    </source>
</evidence>
<dbReference type="InterPro" id="IPR010559">
    <property type="entry name" value="Sig_transdc_His_kin_internal"/>
</dbReference>
<keyword evidence="3" id="KW-0808">Transferase</keyword>
<dbReference type="GO" id="GO:0016020">
    <property type="term" value="C:membrane"/>
    <property type="evidence" value="ECO:0007669"/>
    <property type="project" value="InterPro"/>
</dbReference>
<proteinExistence type="predicted"/>
<evidence type="ECO:0000313" key="3">
    <source>
        <dbReference type="EMBL" id="TGE03746.1"/>
    </source>
</evidence>
<dbReference type="Pfam" id="PF06580">
    <property type="entry name" value="His_kinase"/>
    <property type="match status" value="1"/>
</dbReference>
<keyword evidence="1" id="KW-0472">Membrane</keyword>
<evidence type="ECO:0000259" key="2">
    <source>
        <dbReference type="Pfam" id="PF06580"/>
    </source>
</evidence>
<dbReference type="GO" id="GO:0000155">
    <property type="term" value="F:phosphorelay sensor kinase activity"/>
    <property type="evidence" value="ECO:0007669"/>
    <property type="project" value="InterPro"/>
</dbReference>
<dbReference type="OrthoDB" id="9792992at2"/>
<feature type="transmembrane region" description="Helical" evidence="1">
    <location>
        <begin position="12"/>
        <end position="32"/>
    </location>
</feature>
<dbReference type="RefSeq" id="WP_135436847.1">
    <property type="nucleotide sequence ID" value="NZ_SRLA01000007.1"/>
</dbReference>
<sequence>MSGALRYRVVRHGLFWVAVLALSLILQLPAHWGNGTGLYVIGLFFNQLPASMLVTYPLLYWLLPRLMRQRQILAFGLLLAAWGAACALLTVLTVIWFDVVVMPRLFHAPIDRAVHQGRSYWHLNYTFFITLLTAGIAVTVKIARQWETQRRQRQQLEQQRLQTELQLLKAQLQPAFLFGTLRSLQRLTAAKAPEAPGAVLHLAELLRYMLYESPRDSVPLADEVAMMQRYVALEQLRLGHRVEVSLNFSGALAEYVIEPLLLLPFLEHAFRHGTAAALDCAWISIDLVVCPSRLELKVIHSQLPGAADWTEDASLCRVRQRLEHHYAGRYQLLVVPEPDTLLIILHLPLAARAQLAGGRLGPTATEAALQPQLP</sequence>
<keyword evidence="1" id="KW-1133">Transmembrane helix</keyword>